<dbReference type="STRING" id="366533.SAMN05444339_103232"/>
<sequence>MTRHRIALIADPHFHDSTGEFGQTGVTIAGRRHALLNWEQTRSAGRAVNESAMALRAALNRIATRGIRTVVIAGDYSDEGQIENLRRLSDLLHDAEVQFGLRIYVLPGNHDAYAVGGKHRAIRYATGSGTSELVTSDPALAADVLSPAMFCPGLKEALAPVAHFGLRRRPGDLHWESPFGTSDQFEDRTFEAVAPDGSTAHRLIDASYLVEPEPGLWLLILDATVFEPRSGITDPQRKRAFRDPTDAGWDAVLRIKPFLVDWIADVTRRAAAGGKLLIPVSHYPILPHWPNLTKVMPRSSLARRMPGPAVATQLAKAGLRLHFGGHLHMDAMTSAGIITDISLPATCAFPPAFAVLEGGTSALTMTRVSLGDLQPDPIAREIYNAEGAPSPAKDFGSELVHRHRARAQSHRLTREMPDDLWPLLSSLTVADFPRLIGASSVDLPEMSLSDLICDMLLMIDGGASALAYLSHDRLADLRQVASIQGHASDPPGQWIIDCIAFLKKALDRAMHDRGDRTLYP</sequence>
<dbReference type="GO" id="GO:0016787">
    <property type="term" value="F:hydrolase activity"/>
    <property type="evidence" value="ECO:0007669"/>
    <property type="project" value="InterPro"/>
</dbReference>
<dbReference type="Pfam" id="PF00149">
    <property type="entry name" value="Metallophos"/>
    <property type="match status" value="1"/>
</dbReference>
<dbReference type="AlphaFoldDB" id="A0A1M4YTM0"/>
<feature type="domain" description="Calcineurin-like phosphoesterase" evidence="1">
    <location>
        <begin position="5"/>
        <end position="119"/>
    </location>
</feature>
<reference evidence="3" key="1">
    <citation type="submission" date="2016-11" db="EMBL/GenBank/DDBJ databases">
        <authorList>
            <person name="Varghese N."/>
            <person name="Submissions S."/>
        </authorList>
    </citation>
    <scope>NUCLEOTIDE SEQUENCE [LARGE SCALE GENOMIC DNA]</scope>
    <source>
        <strain evidence="3">DSM 29326</strain>
    </source>
</reference>
<organism evidence="2 3">
    <name type="scientific">Loktanella atrilutea</name>
    <dbReference type="NCBI Taxonomy" id="366533"/>
    <lineage>
        <taxon>Bacteria</taxon>
        <taxon>Pseudomonadati</taxon>
        <taxon>Pseudomonadota</taxon>
        <taxon>Alphaproteobacteria</taxon>
        <taxon>Rhodobacterales</taxon>
        <taxon>Roseobacteraceae</taxon>
        <taxon>Loktanella</taxon>
    </lineage>
</organism>
<dbReference type="SUPFAM" id="SSF56300">
    <property type="entry name" value="Metallo-dependent phosphatases"/>
    <property type="match status" value="1"/>
</dbReference>
<dbReference type="InterPro" id="IPR029052">
    <property type="entry name" value="Metallo-depent_PP-like"/>
</dbReference>
<dbReference type="EMBL" id="FQUE01000003">
    <property type="protein sequence ID" value="SHF08686.1"/>
    <property type="molecule type" value="Genomic_DNA"/>
</dbReference>
<dbReference type="Proteomes" id="UP000183987">
    <property type="component" value="Unassembled WGS sequence"/>
</dbReference>
<evidence type="ECO:0000313" key="2">
    <source>
        <dbReference type="EMBL" id="SHF08686.1"/>
    </source>
</evidence>
<dbReference type="InterPro" id="IPR004843">
    <property type="entry name" value="Calcineurin-like_PHP"/>
</dbReference>
<proteinExistence type="predicted"/>
<dbReference type="Gene3D" id="3.60.21.10">
    <property type="match status" value="2"/>
</dbReference>
<protein>
    <submittedName>
        <fullName evidence="2">Calcineurin-like phosphoesterase</fullName>
    </submittedName>
</protein>
<evidence type="ECO:0000259" key="1">
    <source>
        <dbReference type="Pfam" id="PF00149"/>
    </source>
</evidence>
<gene>
    <name evidence="2" type="ORF">SAMN05444339_103232</name>
</gene>
<evidence type="ECO:0000313" key="3">
    <source>
        <dbReference type="Proteomes" id="UP000183987"/>
    </source>
</evidence>
<name>A0A1M4YTM0_LOKAT</name>
<accession>A0A1M4YTM0</accession>
<dbReference type="RefSeq" id="WP_072856898.1">
    <property type="nucleotide sequence ID" value="NZ_FQUE01000003.1"/>
</dbReference>
<keyword evidence="3" id="KW-1185">Reference proteome</keyword>